<reference evidence="3 4" key="1">
    <citation type="submission" date="2024-04" db="EMBL/GenBank/DDBJ databases">
        <title>Polymorphospora sp. isolated from Baiyangdian Lake in Xiong'an New Area.</title>
        <authorList>
            <person name="Zhang X."/>
            <person name="Liu J."/>
        </authorList>
    </citation>
    <scope>NUCLEOTIDE SEQUENCE [LARGE SCALE GENOMIC DNA]</scope>
    <source>
        <strain evidence="3 4">2-325</strain>
    </source>
</reference>
<dbReference type="InterPro" id="IPR004843">
    <property type="entry name" value="Calcineurin-like_PHP"/>
</dbReference>
<protein>
    <submittedName>
        <fullName evidence="3">Metallophosphoesterase</fullName>
    </submittedName>
</protein>
<keyword evidence="1" id="KW-0732">Signal</keyword>
<dbReference type="EMBL" id="JBCGDC010000024">
    <property type="protein sequence ID" value="MFB6393659.1"/>
    <property type="molecule type" value="Genomic_DNA"/>
</dbReference>
<sequence>MDLLCTPYLLDPGPDRAHVVWHTESPGPVQVVLVGPGVSGLSEAAALAAATGPEADGPGWRRVVAVTTALSRMREDTDSRVPGRHYHRVRRRPVYRHLATVTELPPGRTPYRVVAAGRVGRATVTATYRLAPVAGPDQPVRLLLSSDHQLKRMVPANLEKVAETAGVELDGVLMAGDMVNVPDRASEWFDSGTGRAFFAAFGGRAEHRLAGRLYRGAPILQHTPIYPTPGNHDVMGRWSDATTLGEQFNDPAPDDWDVTTYSELFPLPASPEGGPRWWSRTIGDVWVASVFATLVWRPNGGYGGEGRYREPTDRLATPERWGGGQFLFEPVRRGSAQFAWLERELAGGPARAARYRVVMFHHPAHGLGTHSVPAYTDPVRTVVRDEVTGEVTEVRYDYPLEADHILRDLAPLFDAAGVNLVLNGHSHIWNRFRTPAGVNWLETSNVGNSYGAYDVTSGRLRDAPDGYPLQGDPGGLAPVLPTVAPLTDASGRPLPYVASNDVTAFSILDSAAGVVRSYRFDTREPDSAVVLFDEFPLG</sequence>
<dbReference type="Pfam" id="PF00149">
    <property type="entry name" value="Metallophos"/>
    <property type="match status" value="1"/>
</dbReference>
<dbReference type="SUPFAM" id="SSF56300">
    <property type="entry name" value="Metallo-dependent phosphatases"/>
    <property type="match status" value="1"/>
</dbReference>
<proteinExistence type="predicted"/>
<feature type="domain" description="Calcineurin-like phosphoesterase" evidence="2">
    <location>
        <begin position="169"/>
        <end position="428"/>
    </location>
</feature>
<accession>A0ABV5CNS9</accession>
<name>A0ABV5CNS9_9ACTN</name>
<dbReference type="PANTHER" id="PTHR22953">
    <property type="entry name" value="ACID PHOSPHATASE RELATED"/>
    <property type="match status" value="1"/>
</dbReference>
<dbReference type="RefSeq" id="WP_375734054.1">
    <property type="nucleotide sequence ID" value="NZ_JBCGDC010000024.1"/>
</dbReference>
<evidence type="ECO:0000259" key="2">
    <source>
        <dbReference type="Pfam" id="PF00149"/>
    </source>
</evidence>
<dbReference type="Proteomes" id="UP001582793">
    <property type="component" value="Unassembled WGS sequence"/>
</dbReference>
<evidence type="ECO:0000256" key="1">
    <source>
        <dbReference type="ARBA" id="ARBA00022729"/>
    </source>
</evidence>
<comment type="caution">
    <text evidence="3">The sequence shown here is derived from an EMBL/GenBank/DDBJ whole genome shotgun (WGS) entry which is preliminary data.</text>
</comment>
<dbReference type="Gene3D" id="3.60.21.10">
    <property type="match status" value="1"/>
</dbReference>
<dbReference type="InterPro" id="IPR039331">
    <property type="entry name" value="PAPs-like"/>
</dbReference>
<gene>
    <name evidence="3" type="ORF">AAFH96_11135</name>
</gene>
<dbReference type="InterPro" id="IPR029052">
    <property type="entry name" value="Metallo-depent_PP-like"/>
</dbReference>
<dbReference type="PANTHER" id="PTHR22953:SF153">
    <property type="entry name" value="PURPLE ACID PHOSPHATASE"/>
    <property type="match status" value="1"/>
</dbReference>
<organism evidence="3 4">
    <name type="scientific">Polymorphospora lycopeni</name>
    <dbReference type="NCBI Taxonomy" id="3140240"/>
    <lineage>
        <taxon>Bacteria</taxon>
        <taxon>Bacillati</taxon>
        <taxon>Actinomycetota</taxon>
        <taxon>Actinomycetes</taxon>
        <taxon>Micromonosporales</taxon>
        <taxon>Micromonosporaceae</taxon>
        <taxon>Polymorphospora</taxon>
    </lineage>
</organism>
<evidence type="ECO:0000313" key="3">
    <source>
        <dbReference type="EMBL" id="MFB6393659.1"/>
    </source>
</evidence>
<keyword evidence="4" id="KW-1185">Reference proteome</keyword>
<evidence type="ECO:0000313" key="4">
    <source>
        <dbReference type="Proteomes" id="UP001582793"/>
    </source>
</evidence>